<dbReference type="SUPFAM" id="SSF49879">
    <property type="entry name" value="SMAD/FHA domain"/>
    <property type="match status" value="2"/>
</dbReference>
<dbReference type="Proteomes" id="UP000078103">
    <property type="component" value="Unassembled WGS sequence"/>
</dbReference>
<keyword evidence="4" id="KW-0808">Transferase</keyword>
<reference evidence="5" key="1">
    <citation type="submission" date="2016-05" db="EMBL/GenBank/DDBJ databases">
        <title>Draft genome of Corynebacterium afermentans subsp. afermentans LCDC 88199T.</title>
        <authorList>
            <person name="Bernier A.-M."/>
            <person name="Bernard K."/>
        </authorList>
    </citation>
    <scope>NUCLEOTIDE SEQUENCE [LARGE SCALE GENOMIC DNA]</scope>
    <source>
        <strain evidence="5">NML120819</strain>
    </source>
</reference>
<feature type="chain" id="PRO_5008395889" evidence="2">
    <location>
        <begin position="23"/>
        <end position="562"/>
    </location>
</feature>
<dbReference type="InterPro" id="IPR008984">
    <property type="entry name" value="SMAD_FHA_dom_sf"/>
</dbReference>
<dbReference type="AlphaFoldDB" id="A0A1A9RIR2"/>
<dbReference type="InterPro" id="IPR000253">
    <property type="entry name" value="FHA_dom"/>
</dbReference>
<dbReference type="PROSITE" id="PS50006">
    <property type="entry name" value="FHA_DOMAIN"/>
    <property type="match status" value="2"/>
</dbReference>
<feature type="transmembrane region" description="Helical" evidence="1">
    <location>
        <begin position="302"/>
        <end position="322"/>
    </location>
</feature>
<dbReference type="InterPro" id="IPR009003">
    <property type="entry name" value="Peptidase_S1_PA"/>
</dbReference>
<dbReference type="SMART" id="SM00240">
    <property type="entry name" value="FHA"/>
    <property type="match status" value="2"/>
</dbReference>
<evidence type="ECO:0000259" key="3">
    <source>
        <dbReference type="PROSITE" id="PS50006"/>
    </source>
</evidence>
<dbReference type="PANTHER" id="PTHR23308">
    <property type="entry name" value="NUCLEAR INHIBITOR OF PROTEIN PHOSPHATASE-1"/>
    <property type="match status" value="1"/>
</dbReference>
<feature type="domain" description="FHA" evidence="3">
    <location>
        <begin position="485"/>
        <end position="535"/>
    </location>
</feature>
<gene>
    <name evidence="4" type="ORF">A7P89_11795</name>
</gene>
<keyword evidence="4" id="KW-0418">Kinase</keyword>
<name>A0A1A9RIR2_EIKCO</name>
<evidence type="ECO:0000313" key="5">
    <source>
        <dbReference type="Proteomes" id="UP000078103"/>
    </source>
</evidence>
<dbReference type="GO" id="GO:0016301">
    <property type="term" value="F:kinase activity"/>
    <property type="evidence" value="ECO:0007669"/>
    <property type="project" value="UniProtKB-KW"/>
</dbReference>
<dbReference type="SUPFAM" id="SSF50494">
    <property type="entry name" value="Trypsin-like serine proteases"/>
    <property type="match status" value="1"/>
</dbReference>
<dbReference type="RefSeq" id="WP_064106642.1">
    <property type="nucleotide sequence ID" value="NZ_LXSH01000034.1"/>
</dbReference>
<feature type="domain" description="FHA" evidence="3">
    <location>
        <begin position="380"/>
        <end position="429"/>
    </location>
</feature>
<protein>
    <submittedName>
        <fullName evidence="4">Protein kinase</fullName>
    </submittedName>
</protein>
<evidence type="ECO:0000313" key="4">
    <source>
        <dbReference type="EMBL" id="OAM19361.1"/>
    </source>
</evidence>
<keyword evidence="2" id="KW-0732">Signal</keyword>
<accession>A0A1A9RIR2</accession>
<evidence type="ECO:0000256" key="1">
    <source>
        <dbReference type="SAM" id="Phobius"/>
    </source>
</evidence>
<feature type="signal peptide" evidence="2">
    <location>
        <begin position="1"/>
        <end position="22"/>
    </location>
</feature>
<keyword evidence="1" id="KW-0812">Transmembrane</keyword>
<keyword evidence="1" id="KW-0472">Membrane</keyword>
<proteinExistence type="predicted"/>
<organism evidence="4 5">
    <name type="scientific">Eikenella corrodens</name>
    <dbReference type="NCBI Taxonomy" id="539"/>
    <lineage>
        <taxon>Bacteria</taxon>
        <taxon>Pseudomonadati</taxon>
        <taxon>Pseudomonadota</taxon>
        <taxon>Betaproteobacteria</taxon>
        <taxon>Neisseriales</taxon>
        <taxon>Neisseriaceae</taxon>
        <taxon>Eikenella</taxon>
    </lineage>
</organism>
<dbReference type="Pfam" id="PF13365">
    <property type="entry name" value="Trypsin_2"/>
    <property type="match status" value="1"/>
</dbReference>
<evidence type="ECO:0000256" key="2">
    <source>
        <dbReference type="SAM" id="SignalP"/>
    </source>
</evidence>
<sequence length="562" mass="59939">MKHFWRKLLLLALLILPWQAGANQPDVLDAAKSVYRLWIGVPLPAQTASQLVSPQMLSEINDKGYVRIATQNRQILTFFKQNGQIYLFAGHGSGYLVSAEGHIVTNDHVANADVGEMAQLGKPEVFVVRTLAPRLELISTQPIFSDSAKDLSLLQVHGLTGKPLPLAAEKFLQPTLPVFSIGFPGASDDITSGLGFGDPDAYIQPVIAEGTLKREFKNYDNRSYWEHHAPISGGNSGGPLVNRCGQVVGTNEGAHKEQVNTVIAVSNSELVPILQNHNVKFTQIKNECVDSATASTNRQLTLLYSGMGLLILLAAGGGVYLLRLKKQVKDGSNPPINSQLIRRIVGAQQAQAAQAGASGSVTLTALCGGGNIVLQAGKPVIIGRSAPASVIINQAQVSARHAQLLFDGRQVQVEDLGSTNGTYVNGSKVTRAVLNAGDVLQLTADENIARFSMGSPQTAQARIAATLQPLGAGLPAIALYPGQTVRIGRNSGNDVVINRQQVSGSHCRISVDATGNVVLEDLQSTNGSFVDSLEQRISCTTLRPGQTIYLANRDIAYQLTQS</sequence>
<comment type="caution">
    <text evidence="4">The sequence shown here is derived from an EMBL/GenBank/DDBJ whole genome shotgun (WGS) entry which is preliminary data.</text>
</comment>
<dbReference type="Gene3D" id="2.40.10.120">
    <property type="match status" value="1"/>
</dbReference>
<dbReference type="CDD" id="cd00060">
    <property type="entry name" value="FHA"/>
    <property type="match status" value="2"/>
</dbReference>
<dbReference type="InterPro" id="IPR050923">
    <property type="entry name" value="Cell_Proc_Reg/RNA_Proc"/>
</dbReference>
<dbReference type="Pfam" id="PF00498">
    <property type="entry name" value="FHA"/>
    <property type="match status" value="2"/>
</dbReference>
<dbReference type="EMBL" id="LXSH01000034">
    <property type="protein sequence ID" value="OAM19361.1"/>
    <property type="molecule type" value="Genomic_DNA"/>
</dbReference>
<dbReference type="Gene3D" id="2.60.200.20">
    <property type="match status" value="2"/>
</dbReference>
<keyword evidence="1" id="KW-1133">Transmembrane helix</keyword>